<evidence type="ECO:0000313" key="2">
    <source>
        <dbReference type="Proteomes" id="UP001066276"/>
    </source>
</evidence>
<evidence type="ECO:0000313" key="1">
    <source>
        <dbReference type="EMBL" id="KAJ1129988.1"/>
    </source>
</evidence>
<name>A0AAV7PVX7_PLEWA</name>
<organism evidence="1 2">
    <name type="scientific">Pleurodeles waltl</name>
    <name type="common">Iberian ribbed newt</name>
    <dbReference type="NCBI Taxonomy" id="8319"/>
    <lineage>
        <taxon>Eukaryota</taxon>
        <taxon>Metazoa</taxon>
        <taxon>Chordata</taxon>
        <taxon>Craniata</taxon>
        <taxon>Vertebrata</taxon>
        <taxon>Euteleostomi</taxon>
        <taxon>Amphibia</taxon>
        <taxon>Batrachia</taxon>
        <taxon>Caudata</taxon>
        <taxon>Salamandroidea</taxon>
        <taxon>Salamandridae</taxon>
        <taxon>Pleurodelinae</taxon>
        <taxon>Pleurodeles</taxon>
    </lineage>
</organism>
<comment type="caution">
    <text evidence="1">The sequence shown here is derived from an EMBL/GenBank/DDBJ whole genome shotgun (WGS) entry which is preliminary data.</text>
</comment>
<protein>
    <submittedName>
        <fullName evidence="1">Uncharacterized protein</fullName>
    </submittedName>
</protein>
<keyword evidence="2" id="KW-1185">Reference proteome</keyword>
<sequence>MRERETLQNKCPTTNLVADRVVGCGPVMEQQRSACRLVGRDPVARVVVSRQIGEYLIRVAVELDLEPGRMSR</sequence>
<proteinExistence type="predicted"/>
<reference evidence="1" key="1">
    <citation type="journal article" date="2022" name="bioRxiv">
        <title>Sequencing and chromosome-scale assembly of the giantPleurodeles waltlgenome.</title>
        <authorList>
            <person name="Brown T."/>
            <person name="Elewa A."/>
            <person name="Iarovenko S."/>
            <person name="Subramanian E."/>
            <person name="Araus A.J."/>
            <person name="Petzold A."/>
            <person name="Susuki M."/>
            <person name="Suzuki K.-i.T."/>
            <person name="Hayashi T."/>
            <person name="Toyoda A."/>
            <person name="Oliveira C."/>
            <person name="Osipova E."/>
            <person name="Leigh N.D."/>
            <person name="Simon A."/>
            <person name="Yun M.H."/>
        </authorList>
    </citation>
    <scope>NUCLEOTIDE SEQUENCE</scope>
    <source>
        <strain evidence="1">20211129_DDA</strain>
        <tissue evidence="1">Liver</tissue>
    </source>
</reference>
<gene>
    <name evidence="1" type="ORF">NDU88_008347</name>
</gene>
<dbReference type="AlphaFoldDB" id="A0AAV7PVX7"/>
<accession>A0AAV7PVX7</accession>
<dbReference type="EMBL" id="JANPWB010000011">
    <property type="protein sequence ID" value="KAJ1129988.1"/>
    <property type="molecule type" value="Genomic_DNA"/>
</dbReference>
<dbReference type="Proteomes" id="UP001066276">
    <property type="component" value="Chromosome 7"/>
</dbReference>